<dbReference type="Gene3D" id="1.20.1250.20">
    <property type="entry name" value="MFS general substrate transporter like domains"/>
    <property type="match status" value="2"/>
</dbReference>
<protein>
    <submittedName>
        <fullName evidence="3">Major Facilitator Superfamily/Sugar transporter</fullName>
    </submittedName>
</protein>
<feature type="transmembrane region" description="Helical" evidence="2">
    <location>
        <begin position="93"/>
        <end position="118"/>
    </location>
</feature>
<feature type="transmembrane region" description="Helical" evidence="2">
    <location>
        <begin position="591"/>
        <end position="613"/>
    </location>
</feature>
<evidence type="ECO:0000256" key="1">
    <source>
        <dbReference type="SAM" id="MobiDB-lite"/>
    </source>
</evidence>
<feature type="compositionally biased region" description="Low complexity" evidence="1">
    <location>
        <begin position="381"/>
        <end position="391"/>
    </location>
</feature>
<organism evidence="3 4">
    <name type="scientific">Leishmania lindenbergi</name>
    <dbReference type="NCBI Taxonomy" id="651832"/>
    <lineage>
        <taxon>Eukaryota</taxon>
        <taxon>Discoba</taxon>
        <taxon>Euglenozoa</taxon>
        <taxon>Kinetoplastea</taxon>
        <taxon>Metakinetoplastina</taxon>
        <taxon>Trypanosomatida</taxon>
        <taxon>Trypanosomatidae</taxon>
        <taxon>Leishmaniinae</taxon>
        <taxon>Leishmania</taxon>
    </lineage>
</organism>
<accession>A0AAW3ANQ9</accession>
<dbReference type="PANTHER" id="PTHR23525:SF1">
    <property type="entry name" value="NODULIN-LIKE DOMAIN-CONTAINING PROTEIN"/>
    <property type="match status" value="1"/>
</dbReference>
<proteinExistence type="predicted"/>
<feature type="transmembrane region" description="Helical" evidence="2">
    <location>
        <begin position="524"/>
        <end position="546"/>
    </location>
</feature>
<dbReference type="Pfam" id="PF07690">
    <property type="entry name" value="MFS_1"/>
    <property type="match status" value="1"/>
</dbReference>
<feature type="transmembrane region" description="Helical" evidence="2">
    <location>
        <begin position="496"/>
        <end position="512"/>
    </location>
</feature>
<dbReference type="AlphaFoldDB" id="A0AAW3ANQ9"/>
<reference evidence="3 4" key="1">
    <citation type="submission" date="2024-02" db="EMBL/GenBank/DDBJ databases">
        <title>FIRST GENOME SEQUENCES OF Leishmania (Viannia) shawi, Leishmania (Viannia) lindenbergi AND Leishmania (Viannia) utingensis.</title>
        <authorList>
            <person name="Resadore F."/>
            <person name="Custodio M.G.F."/>
            <person name="Boite M.C."/>
            <person name="Cupolillo E."/>
            <person name="Ferreira G.E.M."/>
        </authorList>
    </citation>
    <scope>NUCLEOTIDE SEQUENCE [LARGE SCALE GENOMIC DNA]</scope>
    <source>
        <strain evidence="3 4">MHOM/BR/1966/M15733</strain>
    </source>
</reference>
<evidence type="ECO:0000313" key="4">
    <source>
        <dbReference type="Proteomes" id="UP001500131"/>
    </source>
</evidence>
<feature type="transmembrane region" description="Helical" evidence="2">
    <location>
        <begin position="62"/>
        <end position="87"/>
    </location>
</feature>
<keyword evidence="2" id="KW-0812">Transmembrane</keyword>
<dbReference type="EMBL" id="JBAMZK010000016">
    <property type="protein sequence ID" value="KAL0509244.1"/>
    <property type="molecule type" value="Genomic_DNA"/>
</dbReference>
<dbReference type="PANTHER" id="PTHR23525">
    <property type="entry name" value="TRANSPORTER, PUTATIVE-RELATED"/>
    <property type="match status" value="1"/>
</dbReference>
<dbReference type="InterPro" id="IPR011701">
    <property type="entry name" value="MFS"/>
</dbReference>
<name>A0AAW3ANQ9_9TRYP</name>
<evidence type="ECO:0000313" key="3">
    <source>
        <dbReference type="EMBL" id="KAL0509244.1"/>
    </source>
</evidence>
<gene>
    <name evidence="3" type="ORF">Q4I31_002329</name>
</gene>
<feature type="transmembrane region" description="Helical" evidence="2">
    <location>
        <begin position="160"/>
        <end position="180"/>
    </location>
</feature>
<dbReference type="Proteomes" id="UP001500131">
    <property type="component" value="Unassembled WGS sequence"/>
</dbReference>
<feature type="region of interest" description="Disordered" evidence="1">
    <location>
        <begin position="374"/>
        <end position="393"/>
    </location>
</feature>
<dbReference type="CDD" id="cd06174">
    <property type="entry name" value="MFS"/>
    <property type="match status" value="1"/>
</dbReference>
<dbReference type="SUPFAM" id="SSF103473">
    <property type="entry name" value="MFS general substrate transporter"/>
    <property type="match status" value="1"/>
</dbReference>
<feature type="transmembrane region" description="Helical" evidence="2">
    <location>
        <begin position="465"/>
        <end position="484"/>
    </location>
</feature>
<comment type="caution">
    <text evidence="3">The sequence shown here is derived from an EMBL/GenBank/DDBJ whole genome shotgun (WGS) entry which is preliminary data.</text>
</comment>
<evidence type="ECO:0000256" key="2">
    <source>
        <dbReference type="SAM" id="Phobius"/>
    </source>
</evidence>
<keyword evidence="2" id="KW-0472">Membrane</keyword>
<keyword evidence="4" id="KW-1185">Reference proteome</keyword>
<dbReference type="GO" id="GO:0022857">
    <property type="term" value="F:transmembrane transporter activity"/>
    <property type="evidence" value="ECO:0007669"/>
    <property type="project" value="InterPro"/>
</dbReference>
<feature type="transmembrane region" description="Helical" evidence="2">
    <location>
        <begin position="130"/>
        <end position="154"/>
    </location>
</feature>
<sequence>MAHAEANEGTIFRLSKAPAPSPSATTSTTRSPLARDEVVTAASSVSSLSPGRPSSYSRNVPFTLLFSLLDGSFYSMWAMQLLPVFLLNTTSSITAVSFLTSVCGVAQLLGALVVGCIADRQPRQRCIRTGAVCAVVSLALFVCAFWTASMWLILCAQALWGLYTGIISTSVEALFADSVPQGQRTSIYNVKWVIQTVSYIVGYGVAALLFFVWGNSWSPQRVRVVMTLGVAVHPLALVPLCWLQDRYSVREENEGILRSNSPRNSVAAGTAKQAPTAVVATVSDANLEPCVYSALQSATQQPADAATVLAAGSTHIAVSDVFRDGTHFRFTVALPLCAATETLRRESCGDDAGGVQECTAMAAHTAVREGLLSAPAKGSRSSQQPQQQSSSITLREDGEGVLRVCDIFSSLRHSCWRGLTSLRSVPYWMSLVDLLLAIGSGMSLPYFPLFFAFECNVSPVGLNTIYIASTMLTAATSSCLPWLINNCGLGRVPTALGVRLVGTVALFVLATARRQSTATTLPGIIALFLCRNALMNSVLGITRSVIMDCVTKDSRAKWSALESVSLVSWTGSAMLGGYITKQHGYRRNFVVTAVLQFSAALLMIPAALGARALDAPLNNQSQLVEDVMLTVSPTAPSYTVKEARGRRQ</sequence>
<feature type="transmembrane region" description="Helical" evidence="2">
    <location>
        <begin position="427"/>
        <end position="453"/>
    </location>
</feature>
<keyword evidence="2" id="KW-1133">Transmembrane helix</keyword>
<dbReference type="InterPro" id="IPR036259">
    <property type="entry name" value="MFS_trans_sf"/>
</dbReference>
<feature type="transmembrane region" description="Helical" evidence="2">
    <location>
        <begin position="225"/>
        <end position="243"/>
    </location>
</feature>
<feature type="transmembrane region" description="Helical" evidence="2">
    <location>
        <begin position="192"/>
        <end position="213"/>
    </location>
</feature>